<feature type="chain" id="PRO_5034440703" description="Secreted protein" evidence="1">
    <location>
        <begin position="24"/>
        <end position="237"/>
    </location>
</feature>
<evidence type="ECO:0000256" key="1">
    <source>
        <dbReference type="SAM" id="SignalP"/>
    </source>
</evidence>
<feature type="signal peptide" evidence="1">
    <location>
        <begin position="1"/>
        <end position="23"/>
    </location>
</feature>
<accession>A0A8H1QT60</accession>
<protein>
    <recommendedName>
        <fullName evidence="4">Secreted protein</fullName>
    </recommendedName>
</protein>
<dbReference type="EMBL" id="RCIY01000065">
    <property type="protein sequence ID" value="TGG81580.1"/>
    <property type="molecule type" value="Genomic_DNA"/>
</dbReference>
<dbReference type="Proteomes" id="UP000298111">
    <property type="component" value="Unassembled WGS sequence"/>
</dbReference>
<organism evidence="2 3">
    <name type="scientific">Streptomyces albus</name>
    <dbReference type="NCBI Taxonomy" id="1888"/>
    <lineage>
        <taxon>Bacteria</taxon>
        <taxon>Bacillati</taxon>
        <taxon>Actinomycetota</taxon>
        <taxon>Actinomycetes</taxon>
        <taxon>Kitasatosporales</taxon>
        <taxon>Streptomycetaceae</taxon>
        <taxon>Streptomyces</taxon>
    </lineage>
</organism>
<comment type="caution">
    <text evidence="2">The sequence shown here is derived from an EMBL/GenBank/DDBJ whole genome shotgun (WGS) entry which is preliminary data.</text>
</comment>
<dbReference type="AlphaFoldDB" id="A0A8H1QT60"/>
<evidence type="ECO:0008006" key="4">
    <source>
        <dbReference type="Google" id="ProtNLM"/>
    </source>
</evidence>
<gene>
    <name evidence="2" type="ORF">D8771_19455</name>
</gene>
<evidence type="ECO:0000313" key="2">
    <source>
        <dbReference type="EMBL" id="TGG81580.1"/>
    </source>
</evidence>
<reference evidence="2 3" key="1">
    <citation type="submission" date="2018-10" db="EMBL/GenBank/DDBJ databases">
        <title>Isolation of pseudouridimycin from Streptomyces albus DSM 40763.</title>
        <authorList>
            <person name="Rosenqvist P."/>
            <person name="Metsae-Ketelae M."/>
            <person name="Virta P."/>
        </authorList>
    </citation>
    <scope>NUCLEOTIDE SEQUENCE [LARGE SCALE GENOMIC DNA]</scope>
    <source>
        <strain evidence="2 3">DSM 40763</strain>
    </source>
</reference>
<evidence type="ECO:0000313" key="3">
    <source>
        <dbReference type="Proteomes" id="UP000298111"/>
    </source>
</evidence>
<keyword evidence="1" id="KW-0732">Signal</keyword>
<name>A0A8H1QT60_9ACTN</name>
<sequence length="237" mass="26958">MRSRVVLGVVALAAFGAVGTAPAQGAPAAVGTYDEFSRLDQRSAGQFGTGDSVAGQWSWRTEPSGEYTINWEVEEPENRERFRRSADGEWLLLDGWGKKGHTYYEQRVTSEKSGDAGCGQMTPIPSEGGRQHYVRWNIPAEGYCLDAEGTIQEEKGGPEIRFRHRQVWSPPQPCSNARFKDRVCITQHEMWWDDNNHPYQKTLDRKVQLAKGLGMAFRIEQTFPQPWSAEMIRQWDY</sequence>
<proteinExistence type="predicted"/>